<evidence type="ECO:0000313" key="16">
    <source>
        <dbReference type="EMBL" id="MFC4104902.1"/>
    </source>
</evidence>
<dbReference type="InterPro" id="IPR001930">
    <property type="entry name" value="Peptidase_M1"/>
</dbReference>
<evidence type="ECO:0000256" key="13">
    <source>
        <dbReference type="SAM" id="SignalP"/>
    </source>
</evidence>
<dbReference type="Pfam" id="PF01433">
    <property type="entry name" value="Peptidase_M1"/>
    <property type="match status" value="1"/>
</dbReference>
<keyword evidence="16" id="KW-0031">Aminopeptidase</keyword>
<feature type="domain" description="Aminopeptidase N-like N-terminal" evidence="15">
    <location>
        <begin position="63"/>
        <end position="234"/>
    </location>
</feature>
<evidence type="ECO:0000256" key="6">
    <source>
        <dbReference type="ARBA" id="ARBA00022670"/>
    </source>
</evidence>
<name>A0ABV8KG44_9ACTN</name>
<dbReference type="SUPFAM" id="SSF55486">
    <property type="entry name" value="Metalloproteases ('zincins'), catalytic domain"/>
    <property type="match status" value="1"/>
</dbReference>
<dbReference type="SUPFAM" id="SSF63737">
    <property type="entry name" value="Leukotriene A4 hydrolase N-terminal domain"/>
    <property type="match status" value="1"/>
</dbReference>
<comment type="caution">
    <text evidence="16">The sequence shown here is derived from an EMBL/GenBank/DDBJ whole genome shotgun (WGS) entry which is preliminary data.</text>
</comment>
<evidence type="ECO:0000259" key="14">
    <source>
        <dbReference type="Pfam" id="PF01433"/>
    </source>
</evidence>
<dbReference type="PRINTS" id="PR00756">
    <property type="entry name" value="ALADIPTASE"/>
</dbReference>
<protein>
    <recommendedName>
        <fullName evidence="5">Aminopeptidase N</fullName>
        <ecNumber evidence="4">3.4.11.2</ecNumber>
    </recommendedName>
    <alternativeName>
        <fullName evidence="11">Alanine aminopeptidase</fullName>
    </alternativeName>
    <alternativeName>
        <fullName evidence="12">Lysyl aminopeptidase</fullName>
    </alternativeName>
</protein>
<feature type="signal peptide" evidence="13">
    <location>
        <begin position="1"/>
        <end position="20"/>
    </location>
</feature>
<organism evidence="16 17">
    <name type="scientific">Micromonospora zhanjiangensis</name>
    <dbReference type="NCBI Taxonomy" id="1522057"/>
    <lineage>
        <taxon>Bacteria</taxon>
        <taxon>Bacillati</taxon>
        <taxon>Actinomycetota</taxon>
        <taxon>Actinomycetes</taxon>
        <taxon>Micromonosporales</taxon>
        <taxon>Micromonosporaceae</taxon>
        <taxon>Micromonospora</taxon>
    </lineage>
</organism>
<evidence type="ECO:0000313" key="17">
    <source>
        <dbReference type="Proteomes" id="UP001595868"/>
    </source>
</evidence>
<keyword evidence="13" id="KW-0732">Signal</keyword>
<dbReference type="Gene3D" id="2.60.40.1730">
    <property type="entry name" value="tricorn interacting facor f3 domain"/>
    <property type="match status" value="1"/>
</dbReference>
<feature type="chain" id="PRO_5046831223" description="Aminopeptidase N" evidence="13">
    <location>
        <begin position="21"/>
        <end position="476"/>
    </location>
</feature>
<keyword evidence="10" id="KW-0482">Metalloprotease</keyword>
<dbReference type="InterPro" id="IPR014782">
    <property type="entry name" value="Peptidase_M1_dom"/>
</dbReference>
<comment type="similarity">
    <text evidence="3">Belongs to the peptidase M1 family.</text>
</comment>
<evidence type="ECO:0000256" key="11">
    <source>
        <dbReference type="ARBA" id="ARBA00029811"/>
    </source>
</evidence>
<dbReference type="GO" id="GO:0004177">
    <property type="term" value="F:aminopeptidase activity"/>
    <property type="evidence" value="ECO:0007669"/>
    <property type="project" value="UniProtKB-KW"/>
</dbReference>
<dbReference type="RefSeq" id="WP_377541824.1">
    <property type="nucleotide sequence ID" value="NZ_JBHSBN010000001.1"/>
</dbReference>
<sequence length="476" mass="50622">MAAWRRAVGGAALVAVLAVAGCTGDRDTPAPAAPDSGGFPPGATGIGDSYFPTYGNGGYDVANYRLKVRYDPATDRLSGTALITATATGDLSRFDLDLSGLTVSAVRVDDAPAQQRRDGAELVITPAKGLANGSRFTVEVVYEGVPKPFESPRLGANGFVSTTDGAIALGQPESASTWFPVNDHPLDKASYDYEITVPTGLAALTNGVPGGTRPAEAGWTTWLWSEKNPMASYLSTVVIGDYRVKTGTHDGKPMVTAVAASLPEGGAADVSVARTGEIVDFLATRFGPYPFGSYGGIVINDDRFRFALETQSRPVYGNAFFRGDANTSVVAHELAHQWFGDSVSIARWSDIWLNEGFASYAEWLWEEHTGGRSVRESFDAQYAATDWSKPAVDPGRENLFGTAVYKRGALVVHALRLAVGDDAFFRILKTWTAEKRDGNATTDDLIAVAERVSGTSLRSLFTAWLSGTSAPAIPAR</sequence>
<dbReference type="Pfam" id="PF17900">
    <property type="entry name" value="Peptidase_M1_N"/>
    <property type="match status" value="1"/>
</dbReference>
<dbReference type="PROSITE" id="PS51257">
    <property type="entry name" value="PROKAR_LIPOPROTEIN"/>
    <property type="match status" value="1"/>
</dbReference>
<evidence type="ECO:0000256" key="9">
    <source>
        <dbReference type="ARBA" id="ARBA00022833"/>
    </source>
</evidence>
<evidence type="ECO:0000259" key="15">
    <source>
        <dbReference type="Pfam" id="PF17900"/>
    </source>
</evidence>
<dbReference type="EC" id="3.4.11.2" evidence="4"/>
<proteinExistence type="inferred from homology"/>
<comment type="cofactor">
    <cofactor evidence="2">
        <name>Zn(2+)</name>
        <dbReference type="ChEBI" id="CHEBI:29105"/>
    </cofactor>
</comment>
<dbReference type="InterPro" id="IPR027268">
    <property type="entry name" value="Peptidase_M4/M1_CTD_sf"/>
</dbReference>
<comment type="catalytic activity">
    <reaction evidence="1">
        <text>Release of an N-terminal amino acid, Xaa-|-Yaa- from a peptide, amide or arylamide. Xaa is preferably Ala, but may be most amino acids including Pro (slow action). When a terminal hydrophobic residue is followed by a prolyl residue, the two may be released as an intact Xaa-Pro dipeptide.</text>
        <dbReference type="EC" id="3.4.11.2"/>
    </reaction>
</comment>
<evidence type="ECO:0000256" key="8">
    <source>
        <dbReference type="ARBA" id="ARBA00022801"/>
    </source>
</evidence>
<reference evidence="17" key="1">
    <citation type="journal article" date="2019" name="Int. J. Syst. Evol. Microbiol.">
        <title>The Global Catalogue of Microorganisms (GCM) 10K type strain sequencing project: providing services to taxonomists for standard genome sequencing and annotation.</title>
        <authorList>
            <consortium name="The Broad Institute Genomics Platform"/>
            <consortium name="The Broad Institute Genome Sequencing Center for Infectious Disease"/>
            <person name="Wu L."/>
            <person name="Ma J."/>
        </authorList>
    </citation>
    <scope>NUCLEOTIDE SEQUENCE [LARGE SCALE GENOMIC DNA]</scope>
    <source>
        <strain evidence="17">2902at01</strain>
    </source>
</reference>
<dbReference type="PANTHER" id="PTHR11533">
    <property type="entry name" value="PROTEASE M1 ZINC METALLOPROTEASE"/>
    <property type="match status" value="1"/>
</dbReference>
<dbReference type="CDD" id="cd09603">
    <property type="entry name" value="M1_APN_like"/>
    <property type="match status" value="1"/>
</dbReference>
<evidence type="ECO:0000256" key="1">
    <source>
        <dbReference type="ARBA" id="ARBA00000098"/>
    </source>
</evidence>
<dbReference type="InterPro" id="IPR045357">
    <property type="entry name" value="Aminopeptidase_N-like_N"/>
</dbReference>
<dbReference type="PANTHER" id="PTHR11533:SF297">
    <property type="entry name" value="AMINOPEPTIDASE N"/>
    <property type="match status" value="1"/>
</dbReference>
<gene>
    <name evidence="16" type="ORF">ACFOX0_02970</name>
</gene>
<keyword evidence="7" id="KW-0479">Metal-binding</keyword>
<dbReference type="EMBL" id="JBHSBN010000001">
    <property type="protein sequence ID" value="MFC4104902.1"/>
    <property type="molecule type" value="Genomic_DNA"/>
</dbReference>
<evidence type="ECO:0000256" key="5">
    <source>
        <dbReference type="ARBA" id="ARBA00015611"/>
    </source>
</evidence>
<keyword evidence="6" id="KW-0645">Protease</keyword>
<keyword evidence="9" id="KW-0862">Zinc</keyword>
<keyword evidence="17" id="KW-1185">Reference proteome</keyword>
<dbReference type="InterPro" id="IPR050344">
    <property type="entry name" value="Peptidase_M1_aminopeptidases"/>
</dbReference>
<dbReference type="InterPro" id="IPR042097">
    <property type="entry name" value="Aminopeptidase_N-like_N_sf"/>
</dbReference>
<dbReference type="Proteomes" id="UP001595868">
    <property type="component" value="Unassembled WGS sequence"/>
</dbReference>
<evidence type="ECO:0000256" key="10">
    <source>
        <dbReference type="ARBA" id="ARBA00023049"/>
    </source>
</evidence>
<evidence type="ECO:0000256" key="3">
    <source>
        <dbReference type="ARBA" id="ARBA00010136"/>
    </source>
</evidence>
<accession>A0ABV8KG44</accession>
<evidence type="ECO:0000256" key="2">
    <source>
        <dbReference type="ARBA" id="ARBA00001947"/>
    </source>
</evidence>
<evidence type="ECO:0000256" key="12">
    <source>
        <dbReference type="ARBA" id="ARBA00031533"/>
    </source>
</evidence>
<keyword evidence="8 16" id="KW-0378">Hydrolase</keyword>
<feature type="domain" description="Peptidase M1 membrane alanine aminopeptidase" evidence="14">
    <location>
        <begin position="322"/>
        <end position="464"/>
    </location>
</feature>
<evidence type="ECO:0000256" key="7">
    <source>
        <dbReference type="ARBA" id="ARBA00022723"/>
    </source>
</evidence>
<evidence type="ECO:0000256" key="4">
    <source>
        <dbReference type="ARBA" id="ARBA00012564"/>
    </source>
</evidence>
<dbReference type="Gene3D" id="1.10.390.10">
    <property type="entry name" value="Neutral Protease Domain 2"/>
    <property type="match status" value="1"/>
</dbReference>